<dbReference type="Proteomes" id="UP001060085">
    <property type="component" value="Linkage Group LG04"/>
</dbReference>
<reference evidence="2" key="1">
    <citation type="journal article" date="2023" name="Nat. Plants">
        <title>Single-cell RNA sequencing provides a high-resolution roadmap for understanding the multicellular compartmentation of specialized metabolism.</title>
        <authorList>
            <person name="Sun S."/>
            <person name="Shen X."/>
            <person name="Li Y."/>
            <person name="Li Y."/>
            <person name="Wang S."/>
            <person name="Li R."/>
            <person name="Zhang H."/>
            <person name="Shen G."/>
            <person name="Guo B."/>
            <person name="Wei J."/>
            <person name="Xu J."/>
            <person name="St-Pierre B."/>
            <person name="Chen S."/>
            <person name="Sun C."/>
        </authorList>
    </citation>
    <scope>NUCLEOTIDE SEQUENCE [LARGE SCALE GENOMIC DNA]</scope>
</reference>
<keyword evidence="2" id="KW-1185">Reference proteome</keyword>
<name>A0ACC0B4N0_CATRO</name>
<sequence length="227" mass="26373">MYMKEESWKFFPSSPPLGSTIAKLRSQALPKKIPGARLDKRVTTRLRRELGTLEGFWQRWTIESATDVDERHIRVTELIEQKLGSQGPKLLEEGPCGLITICWLSSVKVRKELTKRRFQVVGDTRKKISHHALRWVGRLVESQERLEIKAGLRTDLVGVPGSVTWFYMFGEWWLWNRALVRCLAGTDYGMQELISDDLVMGFGLCPWSLIFAWQDFEFRYRCCTDVS</sequence>
<dbReference type="EMBL" id="CM044704">
    <property type="protein sequence ID" value="KAI5667601.1"/>
    <property type="molecule type" value="Genomic_DNA"/>
</dbReference>
<evidence type="ECO:0000313" key="2">
    <source>
        <dbReference type="Proteomes" id="UP001060085"/>
    </source>
</evidence>
<gene>
    <name evidence="1" type="ORF">M9H77_17454</name>
</gene>
<organism evidence="1 2">
    <name type="scientific">Catharanthus roseus</name>
    <name type="common">Madagascar periwinkle</name>
    <name type="synonym">Vinca rosea</name>
    <dbReference type="NCBI Taxonomy" id="4058"/>
    <lineage>
        <taxon>Eukaryota</taxon>
        <taxon>Viridiplantae</taxon>
        <taxon>Streptophyta</taxon>
        <taxon>Embryophyta</taxon>
        <taxon>Tracheophyta</taxon>
        <taxon>Spermatophyta</taxon>
        <taxon>Magnoliopsida</taxon>
        <taxon>eudicotyledons</taxon>
        <taxon>Gunneridae</taxon>
        <taxon>Pentapetalae</taxon>
        <taxon>asterids</taxon>
        <taxon>lamiids</taxon>
        <taxon>Gentianales</taxon>
        <taxon>Apocynaceae</taxon>
        <taxon>Rauvolfioideae</taxon>
        <taxon>Vinceae</taxon>
        <taxon>Catharanthinae</taxon>
        <taxon>Catharanthus</taxon>
    </lineage>
</organism>
<comment type="caution">
    <text evidence="1">The sequence shown here is derived from an EMBL/GenBank/DDBJ whole genome shotgun (WGS) entry which is preliminary data.</text>
</comment>
<protein>
    <submittedName>
        <fullName evidence="1">Uncharacterized protein</fullName>
    </submittedName>
</protein>
<evidence type="ECO:0000313" key="1">
    <source>
        <dbReference type="EMBL" id="KAI5667601.1"/>
    </source>
</evidence>
<proteinExistence type="predicted"/>
<accession>A0ACC0B4N0</accession>